<dbReference type="AlphaFoldDB" id="A0A450WFZ2"/>
<organism evidence="2">
    <name type="scientific">Candidatus Kentrum sp. FM</name>
    <dbReference type="NCBI Taxonomy" id="2126340"/>
    <lineage>
        <taxon>Bacteria</taxon>
        <taxon>Pseudomonadati</taxon>
        <taxon>Pseudomonadota</taxon>
        <taxon>Gammaproteobacteria</taxon>
        <taxon>Candidatus Kentrum</taxon>
    </lineage>
</organism>
<protein>
    <submittedName>
        <fullName evidence="2">Uncharacterized protein</fullName>
    </submittedName>
</protein>
<gene>
    <name evidence="2" type="ORF">BECKFM1743B_GA0114221_103974</name>
</gene>
<evidence type="ECO:0000256" key="1">
    <source>
        <dbReference type="SAM" id="MobiDB-lite"/>
    </source>
</evidence>
<sequence>MEKPWSGWMTRPPRALSAVQEKQREAEAGLARYREKLKRKFGDVLRLPGFGVAAVGFERLVSKTGARWAFSTGRYLGSWGS</sequence>
<accession>A0A450WFZ2</accession>
<name>A0A450WFZ2_9GAMM</name>
<proteinExistence type="predicted"/>
<evidence type="ECO:0000313" key="2">
    <source>
        <dbReference type="EMBL" id="VFK15996.1"/>
    </source>
</evidence>
<dbReference type="EMBL" id="CAADFL010000397">
    <property type="protein sequence ID" value="VFK15996.1"/>
    <property type="molecule type" value="Genomic_DNA"/>
</dbReference>
<reference evidence="2" key="1">
    <citation type="submission" date="2019-02" db="EMBL/GenBank/DDBJ databases">
        <authorList>
            <person name="Gruber-Vodicka R. H."/>
            <person name="Seah K. B. B."/>
        </authorList>
    </citation>
    <scope>NUCLEOTIDE SEQUENCE</scope>
    <source>
        <strain evidence="2">BECK_BZ164</strain>
    </source>
</reference>
<feature type="region of interest" description="Disordered" evidence="1">
    <location>
        <begin position="1"/>
        <end position="21"/>
    </location>
</feature>